<dbReference type="InterPro" id="IPR050241">
    <property type="entry name" value="NAD-cap_RNA_hydrolase_NudC"/>
</dbReference>
<dbReference type="PROSITE" id="PS51462">
    <property type="entry name" value="NUDIX"/>
    <property type="match status" value="1"/>
</dbReference>
<comment type="caution">
    <text evidence="11">The sequence shown here is derived from an EMBL/GenBank/DDBJ whole genome shotgun (WGS) entry which is preliminary data.</text>
</comment>
<dbReference type="AlphaFoldDB" id="A0AAP2CDW6"/>
<dbReference type="Pfam" id="PF00293">
    <property type="entry name" value="NUDIX"/>
    <property type="match status" value="1"/>
</dbReference>
<keyword evidence="6 11" id="KW-0378">Hydrolase</keyword>
<evidence type="ECO:0000313" key="11">
    <source>
        <dbReference type="EMBL" id="MBS7458466.1"/>
    </source>
</evidence>
<proteinExistence type="inferred from homology"/>
<dbReference type="GO" id="GO:0035529">
    <property type="term" value="F:NADH pyrophosphatase activity"/>
    <property type="evidence" value="ECO:0007669"/>
    <property type="project" value="TreeGrafter"/>
</dbReference>
<evidence type="ECO:0000256" key="8">
    <source>
        <dbReference type="ARBA" id="ARBA00023027"/>
    </source>
</evidence>
<evidence type="ECO:0000256" key="6">
    <source>
        <dbReference type="ARBA" id="ARBA00022801"/>
    </source>
</evidence>
<dbReference type="GO" id="GO:0046872">
    <property type="term" value="F:metal ion binding"/>
    <property type="evidence" value="ECO:0007669"/>
    <property type="project" value="UniProtKB-KW"/>
</dbReference>
<keyword evidence="7" id="KW-0460">Magnesium</keyword>
<comment type="similarity">
    <text evidence="3">Belongs to the Nudix hydrolase family. NudC subfamily.</text>
</comment>
<comment type="catalytic activity">
    <reaction evidence="9">
        <text>a 5'-end NAD(+)-phospho-ribonucleoside in mRNA + H2O = a 5'-end phospho-adenosine-phospho-ribonucleoside in mRNA + beta-nicotinamide D-ribonucleotide + 2 H(+)</text>
        <dbReference type="Rhea" id="RHEA:60876"/>
        <dbReference type="Rhea" id="RHEA-COMP:15698"/>
        <dbReference type="Rhea" id="RHEA-COMP:15719"/>
        <dbReference type="ChEBI" id="CHEBI:14649"/>
        <dbReference type="ChEBI" id="CHEBI:15377"/>
        <dbReference type="ChEBI" id="CHEBI:15378"/>
        <dbReference type="ChEBI" id="CHEBI:144029"/>
        <dbReference type="ChEBI" id="CHEBI:144051"/>
    </reaction>
    <physiologicalReaction direction="left-to-right" evidence="9">
        <dbReference type="Rhea" id="RHEA:60877"/>
    </physiologicalReaction>
</comment>
<evidence type="ECO:0000259" key="10">
    <source>
        <dbReference type="PROSITE" id="PS51462"/>
    </source>
</evidence>
<evidence type="ECO:0000256" key="3">
    <source>
        <dbReference type="ARBA" id="ARBA00009595"/>
    </source>
</evidence>
<keyword evidence="5" id="KW-0479">Metal-binding</keyword>
<dbReference type="InterPro" id="IPR015375">
    <property type="entry name" value="NADH_PPase-like_N"/>
</dbReference>
<dbReference type="RefSeq" id="WP_213173838.1">
    <property type="nucleotide sequence ID" value="NZ_JAGQFT020000011.1"/>
</dbReference>
<dbReference type="PANTHER" id="PTHR42904:SF6">
    <property type="entry name" value="NAD-CAPPED RNA HYDROLASE NUDT12"/>
    <property type="match status" value="1"/>
</dbReference>
<accession>A0AAP2CDW6</accession>
<dbReference type="EMBL" id="JAGQFT020000011">
    <property type="protein sequence ID" value="MBS7458466.1"/>
    <property type="molecule type" value="Genomic_DNA"/>
</dbReference>
<dbReference type="Gene3D" id="3.90.79.20">
    <property type="match status" value="1"/>
</dbReference>
<protein>
    <recommendedName>
        <fullName evidence="4">NAD(+) diphosphatase</fullName>
        <ecNumber evidence="4">3.6.1.22</ecNumber>
    </recommendedName>
</protein>
<evidence type="ECO:0000256" key="9">
    <source>
        <dbReference type="ARBA" id="ARBA00023679"/>
    </source>
</evidence>
<dbReference type="GO" id="GO:0005829">
    <property type="term" value="C:cytosol"/>
    <property type="evidence" value="ECO:0007669"/>
    <property type="project" value="TreeGrafter"/>
</dbReference>
<comment type="cofactor">
    <cofactor evidence="2">
        <name>Zn(2+)</name>
        <dbReference type="ChEBI" id="CHEBI:29105"/>
    </cofactor>
</comment>
<dbReference type="NCBIfam" id="NF001299">
    <property type="entry name" value="PRK00241.1"/>
    <property type="match status" value="1"/>
</dbReference>
<dbReference type="GO" id="GO:0019677">
    <property type="term" value="P:NAD+ catabolic process"/>
    <property type="evidence" value="ECO:0007669"/>
    <property type="project" value="TreeGrafter"/>
</dbReference>
<sequence>MSAAGAPFAFVGPAPDRADALRDDAAALAALWPAAGVLVVDREGRTLAQGDAPWLATGAALGDALREAASFLGLDGDGRGYFALPLTALETAGHVPPGDLDRIDLRAAAAAFSDLHVRLFAHARALLHWQARKRFCGVCGHALAFTRGGHQGNCPECGSTWYPRTDAAIIVAVTDGERLLLGRQASWPAGRYSVLAGFVEPGESLEDALRREVMEEACVAVTACHYVASQPWPFPASLMVGFRAEAGPAAPVCGIELEDVRWLSAREIRAGVAAGTLQLSPPLSISRRLIDDWLGEHPDDPRA</sequence>
<dbReference type="Gene3D" id="3.90.79.10">
    <property type="entry name" value="Nucleoside Triphosphate Pyrophosphohydrolase"/>
    <property type="match status" value="1"/>
</dbReference>
<dbReference type="Pfam" id="PF09296">
    <property type="entry name" value="NUDIX-like"/>
    <property type="match status" value="1"/>
</dbReference>
<evidence type="ECO:0000256" key="5">
    <source>
        <dbReference type="ARBA" id="ARBA00022723"/>
    </source>
</evidence>
<feature type="domain" description="Nudix hydrolase" evidence="10">
    <location>
        <begin position="163"/>
        <end position="285"/>
    </location>
</feature>
<dbReference type="InterPro" id="IPR015797">
    <property type="entry name" value="NUDIX_hydrolase-like_dom_sf"/>
</dbReference>
<dbReference type="GO" id="GO:0006742">
    <property type="term" value="P:NADP+ catabolic process"/>
    <property type="evidence" value="ECO:0007669"/>
    <property type="project" value="TreeGrafter"/>
</dbReference>
<dbReference type="InterPro" id="IPR049734">
    <property type="entry name" value="NudC-like_C"/>
</dbReference>
<evidence type="ECO:0000256" key="4">
    <source>
        <dbReference type="ARBA" id="ARBA00012381"/>
    </source>
</evidence>
<evidence type="ECO:0000256" key="2">
    <source>
        <dbReference type="ARBA" id="ARBA00001947"/>
    </source>
</evidence>
<dbReference type="Proteomes" id="UP000675747">
    <property type="component" value="Unassembled WGS sequence"/>
</dbReference>
<evidence type="ECO:0000313" key="12">
    <source>
        <dbReference type="Proteomes" id="UP000675747"/>
    </source>
</evidence>
<keyword evidence="12" id="KW-1185">Reference proteome</keyword>
<organism evidence="11 12">
    <name type="scientific">Coralloluteibacterium stylophorae</name>
    <dbReference type="NCBI Taxonomy" id="1776034"/>
    <lineage>
        <taxon>Bacteria</taxon>
        <taxon>Pseudomonadati</taxon>
        <taxon>Pseudomonadota</taxon>
        <taxon>Gammaproteobacteria</taxon>
        <taxon>Lysobacterales</taxon>
        <taxon>Lysobacteraceae</taxon>
        <taxon>Coralloluteibacterium</taxon>
    </lineage>
</organism>
<evidence type="ECO:0000256" key="1">
    <source>
        <dbReference type="ARBA" id="ARBA00001946"/>
    </source>
</evidence>
<reference evidence="11 12" key="1">
    <citation type="journal article" date="2021" name="Microbiol. Resour. Announc.">
        <title>Draft Genome Sequence of Coralloluteibacterium stylophorae LMG 29479T.</title>
        <authorList>
            <person name="Karlyshev A.V."/>
            <person name="Kudryashova E.B."/>
            <person name="Ariskina E.V."/>
            <person name="Conroy A.P."/>
            <person name="Abidueva E.Y."/>
        </authorList>
    </citation>
    <scope>NUCLEOTIDE SEQUENCE [LARGE SCALE GENOMIC DNA]</scope>
    <source>
        <strain evidence="11 12">LMG 29479</strain>
    </source>
</reference>
<dbReference type="InterPro" id="IPR000086">
    <property type="entry name" value="NUDIX_hydrolase_dom"/>
</dbReference>
<evidence type="ECO:0000256" key="7">
    <source>
        <dbReference type="ARBA" id="ARBA00022842"/>
    </source>
</evidence>
<dbReference type="PANTHER" id="PTHR42904">
    <property type="entry name" value="NUDIX HYDROLASE, NUDC SUBFAMILY"/>
    <property type="match status" value="1"/>
</dbReference>
<dbReference type="EC" id="3.6.1.22" evidence="4"/>
<gene>
    <name evidence="11" type="primary">nudC</name>
    <name evidence="11" type="ORF">KB893_015110</name>
</gene>
<name>A0AAP2CDW6_9GAMM</name>
<dbReference type="SUPFAM" id="SSF55811">
    <property type="entry name" value="Nudix"/>
    <property type="match status" value="1"/>
</dbReference>
<keyword evidence="8" id="KW-0520">NAD</keyword>
<comment type="cofactor">
    <cofactor evidence="1">
        <name>Mg(2+)</name>
        <dbReference type="ChEBI" id="CHEBI:18420"/>
    </cofactor>
</comment>
<dbReference type="CDD" id="cd03429">
    <property type="entry name" value="NUDIX_NADH_pyrophosphatase_Nudt13"/>
    <property type="match status" value="1"/>
</dbReference>